<dbReference type="HOGENOM" id="CLU_2832067_0_0_1"/>
<dbReference type="InParanoid" id="A0A0C3FE06"/>
<reference evidence="2" key="2">
    <citation type="submission" date="2015-01" db="EMBL/GenBank/DDBJ databases">
        <title>Evolutionary Origins and Diversification of the Mycorrhizal Mutualists.</title>
        <authorList>
            <consortium name="DOE Joint Genome Institute"/>
            <consortium name="Mycorrhizal Genomics Consortium"/>
            <person name="Kohler A."/>
            <person name="Kuo A."/>
            <person name="Nagy L.G."/>
            <person name="Floudas D."/>
            <person name="Copeland A."/>
            <person name="Barry K.W."/>
            <person name="Cichocki N."/>
            <person name="Veneault-Fourrey C."/>
            <person name="LaButti K."/>
            <person name="Lindquist E.A."/>
            <person name="Lipzen A."/>
            <person name="Lundell T."/>
            <person name="Morin E."/>
            <person name="Murat C."/>
            <person name="Riley R."/>
            <person name="Ohm R."/>
            <person name="Sun H."/>
            <person name="Tunlid A."/>
            <person name="Henrissat B."/>
            <person name="Grigoriev I.V."/>
            <person name="Hibbett D.S."/>
            <person name="Martin F."/>
        </authorList>
    </citation>
    <scope>NUCLEOTIDE SEQUENCE [LARGE SCALE GENOMIC DNA]</scope>
    <source>
        <strain evidence="2">F 1598</strain>
    </source>
</reference>
<organism evidence="1 2">
    <name type="scientific">Piloderma croceum (strain F 1598)</name>
    <dbReference type="NCBI Taxonomy" id="765440"/>
    <lineage>
        <taxon>Eukaryota</taxon>
        <taxon>Fungi</taxon>
        <taxon>Dikarya</taxon>
        <taxon>Basidiomycota</taxon>
        <taxon>Agaricomycotina</taxon>
        <taxon>Agaricomycetes</taxon>
        <taxon>Agaricomycetidae</taxon>
        <taxon>Atheliales</taxon>
        <taxon>Atheliaceae</taxon>
        <taxon>Piloderma</taxon>
    </lineage>
</organism>
<sequence>MTSSKWHNRGLVLAWAPGLILCNIFKDFKKVIKIPTARDLGFIHPNQRKIRRSYVYHVPNLSIIKT</sequence>
<reference evidence="1 2" key="1">
    <citation type="submission" date="2014-04" db="EMBL/GenBank/DDBJ databases">
        <authorList>
            <consortium name="DOE Joint Genome Institute"/>
            <person name="Kuo A."/>
            <person name="Tarkka M."/>
            <person name="Buscot F."/>
            <person name="Kohler A."/>
            <person name="Nagy L.G."/>
            <person name="Floudas D."/>
            <person name="Copeland A."/>
            <person name="Barry K.W."/>
            <person name="Cichocki N."/>
            <person name="Veneault-Fourrey C."/>
            <person name="LaButti K."/>
            <person name="Lindquist E.A."/>
            <person name="Lipzen A."/>
            <person name="Lundell T."/>
            <person name="Morin E."/>
            <person name="Murat C."/>
            <person name="Sun H."/>
            <person name="Tunlid A."/>
            <person name="Henrissat B."/>
            <person name="Grigoriev I.V."/>
            <person name="Hibbett D.S."/>
            <person name="Martin F."/>
            <person name="Nordberg H.P."/>
            <person name="Cantor M.N."/>
            <person name="Hua S.X."/>
        </authorList>
    </citation>
    <scope>NUCLEOTIDE SEQUENCE [LARGE SCALE GENOMIC DNA]</scope>
    <source>
        <strain evidence="1 2">F 1598</strain>
    </source>
</reference>
<gene>
    <name evidence="1" type="ORF">PILCRDRAFT_603369</name>
</gene>
<dbReference type="Proteomes" id="UP000054166">
    <property type="component" value="Unassembled WGS sequence"/>
</dbReference>
<keyword evidence="2" id="KW-1185">Reference proteome</keyword>
<dbReference type="AlphaFoldDB" id="A0A0C3FE06"/>
<evidence type="ECO:0000313" key="2">
    <source>
        <dbReference type="Proteomes" id="UP000054166"/>
    </source>
</evidence>
<proteinExistence type="predicted"/>
<protein>
    <submittedName>
        <fullName evidence="1">Uncharacterized protein</fullName>
    </submittedName>
</protein>
<evidence type="ECO:0000313" key="1">
    <source>
        <dbReference type="EMBL" id="KIM78096.1"/>
    </source>
</evidence>
<dbReference type="EMBL" id="KN833019">
    <property type="protein sequence ID" value="KIM78096.1"/>
    <property type="molecule type" value="Genomic_DNA"/>
</dbReference>
<accession>A0A0C3FE06</accession>
<name>A0A0C3FE06_PILCF</name>